<sequence length="959" mass="106641">MPDALHRHTPTLMVTDSRGLPIRSVSYYRGTPGDSSQARPERQQYDAAARPVARWDARLFRQLTTEPFTRPNLSTVFSLTGAPLAVNSVDAGCRVSLYGEAGQLLEHHDARGTHWTTRYDELLRPLAINEKPRGQPCRTSERFSYADSSELAAANNVCGRLIQTYDGSGSDLIDACGVSGQILQQTRRFLQKNDLPNWPADALHQDELLEPGPGFSSKARFNAMGEVLDQTDASGNRHTSTYDVSGQLKATRLRVMNGSDQVLLHGLMYDAHGRIESQTAGNGVISCASFDPADGRMGELITYRPGVKQLQHLLYDYDPVGNVTRIRDEAQPARHCSGQRIDAVNEYEYDSLYQLIRASGRETALAGIRPELPELARLPVDESQLLNYTQRYSYDDAGNLLKLIHKGAQAYTRHMIVDTKSNRALPWSEGDAPPDFDKQFDANGNQQALVAGRALHWDSGNRLIKVDAVTRSEQPDDGEHYAYDASGQRLRKTAKAMTRTFQHQCDVRYLPGLEIRTNNATGERLEVITVYAGRTNVRCLHWREGKPDAIDNNQLRYSIGDHLGSSTLELDAQAKLISHEGYYPFGGTAWWAARSAVEASYKAIRYSGKERDSTGLYYYGVRYYAPWLMRWMSADPLGDVEGLNLYRMTRNNPVSRVDPEGGQSIDFDGMTLISIGITIGVVAMGLTTWALLAYTSWTRKNAKLKAYRAFSDSAASEFGLDSNEIKELHGFMSSVNARPRDIFFRHDDPTGSVHAYYLPKSVQQDFFKKHSKSPEFLSQSTKLIHMELRAAEYPDLSRRASNVSNVSNVSTLSNVSNRTSITETSEPTVSPEDKKRYRDSAGTSTSTPEAPSLNAPVKKKRATTFAKVAIGDFFNSTVFEDAKNTFGEDEVTSAVTKAIDSFNERGFNGASAHKLRTGEISLDLLGLGGATGRGRMRLLLAKNKKTGRLYPTRITDTHR</sequence>
<dbReference type="PANTHER" id="PTHR32305">
    <property type="match status" value="1"/>
</dbReference>
<feature type="transmembrane region" description="Helical" evidence="2">
    <location>
        <begin position="672"/>
        <end position="695"/>
    </location>
</feature>
<gene>
    <name evidence="3" type="ORF">K7K06_07245</name>
</gene>
<feature type="region of interest" description="Disordered" evidence="1">
    <location>
        <begin position="816"/>
        <end position="856"/>
    </location>
</feature>
<dbReference type="Gene3D" id="2.180.10.10">
    <property type="entry name" value="RHS repeat-associated core"/>
    <property type="match status" value="1"/>
</dbReference>
<keyword evidence="2" id="KW-0812">Transmembrane</keyword>
<proteinExistence type="predicted"/>
<evidence type="ECO:0000256" key="1">
    <source>
        <dbReference type="SAM" id="MobiDB-lite"/>
    </source>
</evidence>
<keyword evidence="2" id="KW-0472">Membrane</keyword>
<feature type="region of interest" description="Disordered" evidence="1">
    <location>
        <begin position="25"/>
        <end position="47"/>
    </location>
</feature>
<dbReference type="NCBIfam" id="TIGR03696">
    <property type="entry name" value="Rhs_assc_core"/>
    <property type="match status" value="1"/>
</dbReference>
<accession>A0ABT3LG55</accession>
<name>A0ABT3LG55_9PSED</name>
<keyword evidence="2" id="KW-1133">Transmembrane helix</keyword>
<dbReference type="InterPro" id="IPR022385">
    <property type="entry name" value="Rhs_assc_core"/>
</dbReference>
<reference evidence="3" key="1">
    <citation type="submission" date="2021-08" db="EMBL/GenBank/DDBJ databases">
        <title>Characterization of Pseudomonas fragariae.</title>
        <authorList>
            <person name="Carvalho R."/>
            <person name="Marin M."/>
        </authorList>
    </citation>
    <scope>NUCLEOTIDE SEQUENCE</scope>
    <source>
        <strain evidence="3">17</strain>
    </source>
</reference>
<dbReference type="Proteomes" id="UP001142690">
    <property type="component" value="Unassembled WGS sequence"/>
</dbReference>
<dbReference type="PANTHER" id="PTHR32305:SF15">
    <property type="entry name" value="PROTEIN RHSA-RELATED"/>
    <property type="match status" value="1"/>
</dbReference>
<dbReference type="InterPro" id="IPR050708">
    <property type="entry name" value="T6SS_VgrG/RHS"/>
</dbReference>
<protein>
    <submittedName>
        <fullName evidence="3">Sugar-binding protein</fullName>
    </submittedName>
</protein>
<evidence type="ECO:0000313" key="4">
    <source>
        <dbReference type="Proteomes" id="UP001142690"/>
    </source>
</evidence>
<dbReference type="EMBL" id="JAINZM010000006">
    <property type="protein sequence ID" value="MCW6055445.1"/>
    <property type="molecule type" value="Genomic_DNA"/>
</dbReference>
<comment type="caution">
    <text evidence="3">The sequence shown here is derived from an EMBL/GenBank/DDBJ whole genome shotgun (WGS) entry which is preliminary data.</text>
</comment>
<organism evidence="3 4">
    <name type="scientific">Pseudomonas fragariae</name>
    <name type="common">ex Marin et al. 2024</name>
    <dbReference type="NCBI Taxonomy" id="3080056"/>
    <lineage>
        <taxon>Bacteria</taxon>
        <taxon>Pseudomonadati</taxon>
        <taxon>Pseudomonadota</taxon>
        <taxon>Gammaproteobacteria</taxon>
        <taxon>Pseudomonadales</taxon>
        <taxon>Pseudomonadaceae</taxon>
        <taxon>Pseudomonas</taxon>
    </lineage>
</organism>
<keyword evidence="4" id="KW-1185">Reference proteome</keyword>
<evidence type="ECO:0000256" key="2">
    <source>
        <dbReference type="SAM" id="Phobius"/>
    </source>
</evidence>
<evidence type="ECO:0000313" key="3">
    <source>
        <dbReference type="EMBL" id="MCW6055445.1"/>
    </source>
</evidence>